<gene>
    <name evidence="2" type="ORF">JOF36_004409</name>
</gene>
<comment type="caution">
    <text evidence="2">The sequence shown here is derived from an EMBL/GenBank/DDBJ whole genome shotgun (WGS) entry which is preliminary data.</text>
</comment>
<proteinExistence type="predicted"/>
<organism evidence="2 3">
    <name type="scientific">Pseudonocardia parietis</name>
    <dbReference type="NCBI Taxonomy" id="570936"/>
    <lineage>
        <taxon>Bacteria</taxon>
        <taxon>Bacillati</taxon>
        <taxon>Actinomycetota</taxon>
        <taxon>Actinomycetes</taxon>
        <taxon>Pseudonocardiales</taxon>
        <taxon>Pseudonocardiaceae</taxon>
        <taxon>Pseudonocardia</taxon>
    </lineage>
</organism>
<feature type="domain" description="HTH cro/C1-type" evidence="1">
    <location>
        <begin position="46"/>
        <end position="99"/>
    </location>
</feature>
<dbReference type="SUPFAM" id="SSF47413">
    <property type="entry name" value="lambda repressor-like DNA-binding domains"/>
    <property type="match status" value="1"/>
</dbReference>
<dbReference type="InterPro" id="IPR001387">
    <property type="entry name" value="Cro/C1-type_HTH"/>
</dbReference>
<dbReference type="InterPro" id="IPR010982">
    <property type="entry name" value="Lambda_DNA-bd_dom_sf"/>
</dbReference>
<reference evidence="2 3" key="1">
    <citation type="submission" date="2021-03" db="EMBL/GenBank/DDBJ databases">
        <title>Sequencing the genomes of 1000 actinobacteria strains.</title>
        <authorList>
            <person name="Klenk H.-P."/>
        </authorList>
    </citation>
    <scope>NUCLEOTIDE SEQUENCE [LARGE SCALE GENOMIC DNA]</scope>
    <source>
        <strain evidence="2 3">DSM 45256</strain>
    </source>
</reference>
<keyword evidence="3" id="KW-1185">Reference proteome</keyword>
<evidence type="ECO:0000259" key="1">
    <source>
        <dbReference type="PROSITE" id="PS50943"/>
    </source>
</evidence>
<protein>
    <submittedName>
        <fullName evidence="2">Transcriptional regulator with XRE-family HTH domain</fullName>
    </submittedName>
</protein>
<name>A0ABS4VXQ0_9PSEU</name>
<dbReference type="Pfam" id="PF19054">
    <property type="entry name" value="DUF5753"/>
    <property type="match status" value="1"/>
</dbReference>
<dbReference type="PROSITE" id="PS50943">
    <property type="entry name" value="HTH_CROC1"/>
    <property type="match status" value="1"/>
</dbReference>
<dbReference type="Pfam" id="PF13560">
    <property type="entry name" value="HTH_31"/>
    <property type="match status" value="1"/>
</dbReference>
<dbReference type="SMART" id="SM00530">
    <property type="entry name" value="HTH_XRE"/>
    <property type="match status" value="1"/>
</dbReference>
<dbReference type="InterPro" id="IPR043917">
    <property type="entry name" value="DUF5753"/>
</dbReference>
<accession>A0ABS4VXQ0</accession>
<dbReference type="CDD" id="cd00093">
    <property type="entry name" value="HTH_XRE"/>
    <property type="match status" value="1"/>
</dbReference>
<dbReference type="Proteomes" id="UP001519295">
    <property type="component" value="Unassembled WGS sequence"/>
</dbReference>
<dbReference type="EMBL" id="JAGINU010000001">
    <property type="protein sequence ID" value="MBP2368713.1"/>
    <property type="molecule type" value="Genomic_DNA"/>
</dbReference>
<evidence type="ECO:0000313" key="3">
    <source>
        <dbReference type="Proteomes" id="UP001519295"/>
    </source>
</evidence>
<sequence>MTHSAYTFVHVPGWLMGTGDSRPGGPASADFSTGPVALRILVGTHLKRLREAAGVSRAVAADLLRGSEAKISRMESGRVGFKQRDVADLLTLYGQTDESEREDLLGLARRASEPGWWQPFNDTMPEWFSTYVGLEQAAATIRTYEPQFVPGLLQTEGYARAVIELGRPGPAEDIDRRVALRMGRQQILESPSAPEFWAIVDEAALRRPVGSDQVMRDQLEHLLKISDLPNVTLQVLPFNQSGAAATGGPFILMRFADADLPDIVYLEQLTSALYLDKRTDVETYLVLIDRLAAAALTPRRARALIASLRGRF</sequence>
<evidence type="ECO:0000313" key="2">
    <source>
        <dbReference type="EMBL" id="MBP2368713.1"/>
    </source>
</evidence>